<feature type="binding site" evidence="2">
    <location>
        <position position="66"/>
    </location>
    <ligand>
        <name>substrate</name>
    </ligand>
</feature>
<gene>
    <name evidence="4" type="ORF">CVT24_008635</name>
</gene>
<feature type="binding site" evidence="2">
    <location>
        <position position="68"/>
    </location>
    <ligand>
        <name>substrate</name>
    </ligand>
</feature>
<dbReference type="Pfam" id="PF01341">
    <property type="entry name" value="Glyco_hydro_6"/>
    <property type="match status" value="1"/>
</dbReference>
<dbReference type="PIRSF" id="PIRSF001100">
    <property type="entry name" value="Beta_cellobiohydrolase"/>
    <property type="match status" value="1"/>
</dbReference>
<keyword evidence="3" id="KW-0136">Cellulose degradation</keyword>
<dbReference type="STRING" id="181874.A0A409WEH7"/>
<sequence>MIISFITCLFLSAFTVNADPGNPYIGRDVYRFPDYVSAATAGALAITNGTISQNALKVANTPNFLWIDRVAKIPEFEKALARASIALGRVHVFSVPLSAPVVQIVLYNIPGRDCASLTPSTGDFEATVEGVEAYKEKFIDVIVGIAKKYPTIPVVVILEPRSLVSLITSLSIARCANAASDYKSSITYALSALSTSSTITTYIDISSTQILTWPANIAPAAKLLNQLYQAAGYPASVRGFATNVGWYNYLEASPGDPYPNSTELVYVQTLTKAIRSSTSVSPIPAHAIINQARSGYGGISDTCNLRMAGVGPRPVVDVSDIVDAIVWTERIGVSDGSSFDDKARCGGSDSYTPSPPAGAWFQTYFEWLVRRANPEL</sequence>
<dbReference type="Gene3D" id="3.20.20.40">
    <property type="entry name" value="1, 4-beta cellobiohydrolase"/>
    <property type="match status" value="1"/>
</dbReference>
<evidence type="ECO:0000313" key="5">
    <source>
        <dbReference type="Proteomes" id="UP000284842"/>
    </source>
</evidence>
<keyword evidence="3" id="KW-0326">Glycosidase</keyword>
<name>A0A409WEH7_9AGAR</name>
<evidence type="ECO:0000256" key="3">
    <source>
        <dbReference type="RuleBase" id="RU361186"/>
    </source>
</evidence>
<evidence type="ECO:0000256" key="2">
    <source>
        <dbReference type="PIRSR" id="PIRSR001100-2"/>
    </source>
</evidence>
<keyword evidence="5" id="KW-1185">Reference proteome</keyword>
<dbReference type="GO" id="GO:0004553">
    <property type="term" value="F:hydrolase activity, hydrolyzing O-glycosyl compounds"/>
    <property type="evidence" value="ECO:0007669"/>
    <property type="project" value="InterPro"/>
</dbReference>
<evidence type="ECO:0000313" key="4">
    <source>
        <dbReference type="EMBL" id="PPQ76870.1"/>
    </source>
</evidence>
<keyword evidence="3" id="KW-0624">Polysaccharide degradation</keyword>
<keyword evidence="3" id="KW-0732">Signal</keyword>
<feature type="chain" id="PRO_5018818795" description="Glucanase" evidence="3">
    <location>
        <begin position="19"/>
        <end position="376"/>
    </location>
</feature>
<accession>A0A409WEH7</accession>
<comment type="caution">
    <text evidence="4">The sequence shown here is derived from an EMBL/GenBank/DDBJ whole genome shotgun (WGS) entry which is preliminary data.</text>
</comment>
<dbReference type="EC" id="3.2.1.-" evidence="3"/>
<dbReference type="InterPro" id="IPR016288">
    <property type="entry name" value="Beta_cellobiohydrolase"/>
</dbReference>
<dbReference type="Proteomes" id="UP000284842">
    <property type="component" value="Unassembled WGS sequence"/>
</dbReference>
<evidence type="ECO:0000256" key="1">
    <source>
        <dbReference type="PIRSR" id="PIRSR001100-1"/>
    </source>
</evidence>
<dbReference type="AlphaFoldDB" id="A0A409WEH7"/>
<dbReference type="OrthoDB" id="64893at2759"/>
<keyword evidence="3" id="KW-0119">Carbohydrate metabolism</keyword>
<reference evidence="4 5" key="1">
    <citation type="journal article" date="2018" name="Evol. Lett.">
        <title>Horizontal gene cluster transfer increased hallucinogenic mushroom diversity.</title>
        <authorList>
            <person name="Reynolds H.T."/>
            <person name="Vijayakumar V."/>
            <person name="Gluck-Thaler E."/>
            <person name="Korotkin H.B."/>
            <person name="Matheny P.B."/>
            <person name="Slot J.C."/>
        </authorList>
    </citation>
    <scope>NUCLEOTIDE SEQUENCE [LARGE SCALE GENOMIC DNA]</scope>
    <source>
        <strain evidence="4 5">2629</strain>
    </source>
</reference>
<feature type="signal peptide" evidence="3">
    <location>
        <begin position="1"/>
        <end position="18"/>
    </location>
</feature>
<organism evidence="4 5">
    <name type="scientific">Panaeolus cyanescens</name>
    <dbReference type="NCBI Taxonomy" id="181874"/>
    <lineage>
        <taxon>Eukaryota</taxon>
        <taxon>Fungi</taxon>
        <taxon>Dikarya</taxon>
        <taxon>Basidiomycota</taxon>
        <taxon>Agaricomycotina</taxon>
        <taxon>Agaricomycetes</taxon>
        <taxon>Agaricomycetidae</taxon>
        <taxon>Agaricales</taxon>
        <taxon>Agaricineae</taxon>
        <taxon>Galeropsidaceae</taxon>
        <taxon>Panaeolus</taxon>
    </lineage>
</organism>
<dbReference type="SUPFAM" id="SSF51989">
    <property type="entry name" value="Glycosyl hydrolases family 6, cellulases"/>
    <property type="match status" value="1"/>
</dbReference>
<keyword evidence="3" id="KW-0378">Hydrolase</keyword>
<proteinExistence type="inferred from homology"/>
<dbReference type="GO" id="GO:0030245">
    <property type="term" value="P:cellulose catabolic process"/>
    <property type="evidence" value="ECO:0007669"/>
    <property type="project" value="UniProtKB-KW"/>
</dbReference>
<dbReference type="InterPro" id="IPR036434">
    <property type="entry name" value="Beta_cellobiohydrolase_sf"/>
</dbReference>
<comment type="similarity">
    <text evidence="3">Belongs to the glycosyl hydrolase family 6.</text>
</comment>
<feature type="active site" description="Proton acceptor" evidence="1">
    <location>
        <position position="335"/>
    </location>
</feature>
<dbReference type="PANTHER" id="PTHR34876:SF4">
    <property type="entry name" value="1,4-BETA-D-GLUCAN CELLOBIOHYDROLASE C-RELATED"/>
    <property type="match status" value="1"/>
</dbReference>
<protein>
    <recommendedName>
        <fullName evidence="3">Glucanase</fullName>
        <ecNumber evidence="3">3.2.1.-</ecNumber>
    </recommendedName>
</protein>
<dbReference type="PRINTS" id="PR00733">
    <property type="entry name" value="GLHYDRLASE6"/>
</dbReference>
<dbReference type="PANTHER" id="PTHR34876">
    <property type="match status" value="1"/>
</dbReference>
<dbReference type="InParanoid" id="A0A409WEH7"/>
<dbReference type="EMBL" id="NHTK01005522">
    <property type="protein sequence ID" value="PPQ76870.1"/>
    <property type="molecule type" value="Genomic_DNA"/>
</dbReference>